<dbReference type="SMART" id="SM00312">
    <property type="entry name" value="PX"/>
    <property type="match status" value="1"/>
</dbReference>
<comment type="subcellular location">
    <subcellularLocation>
        <location evidence="1">Vacuole</location>
    </subcellularLocation>
</comment>
<dbReference type="STRING" id="436010.A0A166U3V9"/>
<feature type="domain" description="PX" evidence="7">
    <location>
        <begin position="4"/>
        <end position="121"/>
    </location>
</feature>
<dbReference type="AlphaFoldDB" id="A0A166U3V9"/>
<dbReference type="Proteomes" id="UP000076532">
    <property type="component" value="Unassembled WGS sequence"/>
</dbReference>
<dbReference type="PROSITE" id="PS50192">
    <property type="entry name" value="T_SNARE"/>
    <property type="match status" value="1"/>
</dbReference>
<evidence type="ECO:0000256" key="3">
    <source>
        <dbReference type="ARBA" id="ARBA00022554"/>
    </source>
</evidence>
<dbReference type="InterPro" id="IPR036871">
    <property type="entry name" value="PX_dom_sf"/>
</dbReference>
<protein>
    <submittedName>
        <fullName evidence="8">Phox-like protein</fullName>
    </submittedName>
</protein>
<dbReference type="CDD" id="cd15858">
    <property type="entry name" value="SNARE_VAM7"/>
    <property type="match status" value="1"/>
</dbReference>
<keyword evidence="3" id="KW-0926">Vacuole</keyword>
<evidence type="ECO:0000313" key="9">
    <source>
        <dbReference type="Proteomes" id="UP000076532"/>
    </source>
</evidence>
<evidence type="ECO:0000256" key="5">
    <source>
        <dbReference type="ARBA" id="ARBA00054927"/>
    </source>
</evidence>
<comment type="similarity">
    <text evidence="2">Belongs to the SNAP-25 family.</text>
</comment>
<evidence type="ECO:0000256" key="2">
    <source>
        <dbReference type="ARBA" id="ARBA00009480"/>
    </source>
</evidence>
<dbReference type="GO" id="GO:0005886">
    <property type="term" value="C:plasma membrane"/>
    <property type="evidence" value="ECO:0007669"/>
    <property type="project" value="TreeGrafter"/>
</dbReference>
<dbReference type="EMBL" id="KV417490">
    <property type="protein sequence ID" value="KZP31287.1"/>
    <property type="molecule type" value="Genomic_DNA"/>
</dbReference>
<dbReference type="SMART" id="SM00397">
    <property type="entry name" value="t_SNARE"/>
    <property type="match status" value="1"/>
</dbReference>
<evidence type="ECO:0000259" key="6">
    <source>
        <dbReference type="PROSITE" id="PS50192"/>
    </source>
</evidence>
<sequence length="357" mass="39436">MASTAIQAVAIRGHEDRPTPKAHVVYKIDIQASVRSWSMWRRYSEFVDLHTELTKSTGSSPPAALPPKRSIMGLFHTRDQAILQERQVALEAYLRAILSAKEAKWREHFSFLEFLGVPFRKKGDAAETAPGTFSSSSWLDEHLALQNRIRDIRADINRRDALSDQGDVSASHTTNVQAKKTLAETLGRVRTLTRGLQELAMTGMIEGELQRRTDMVGRLQDDCEKLGRMVTIARQGSRGYPESGAVSGTTFDKGPATSSGFAKPAGRVFGAAAKPQETEVTRPLDGQGLLQLQKQQMDEQDSQVSQLTTILQRQKHLGMAIGSELESQIEMLDDLSNNVDRVGDKLGAAKKQLNRLG</sequence>
<dbReference type="PROSITE" id="PS50195">
    <property type="entry name" value="PX"/>
    <property type="match status" value="1"/>
</dbReference>
<feature type="domain" description="T-SNARE coiled-coil homology" evidence="6">
    <location>
        <begin position="294"/>
        <end position="356"/>
    </location>
</feature>
<dbReference type="SUPFAM" id="SSF58038">
    <property type="entry name" value="SNARE fusion complex"/>
    <property type="match status" value="1"/>
</dbReference>
<keyword evidence="4" id="KW-0175">Coiled coil</keyword>
<dbReference type="InterPro" id="IPR000727">
    <property type="entry name" value="T_SNARE_dom"/>
</dbReference>
<evidence type="ECO:0000259" key="7">
    <source>
        <dbReference type="PROSITE" id="PS50195"/>
    </source>
</evidence>
<evidence type="ECO:0000313" key="8">
    <source>
        <dbReference type="EMBL" id="KZP31287.1"/>
    </source>
</evidence>
<keyword evidence="9" id="KW-1185">Reference proteome</keyword>
<dbReference type="PANTHER" id="PTHR19305">
    <property type="entry name" value="SYNAPTOSOMAL ASSOCIATED PROTEIN"/>
    <property type="match status" value="1"/>
</dbReference>
<proteinExistence type="inferred from homology"/>
<dbReference type="GO" id="GO:0031201">
    <property type="term" value="C:SNARE complex"/>
    <property type="evidence" value="ECO:0007669"/>
    <property type="project" value="TreeGrafter"/>
</dbReference>
<dbReference type="GO" id="GO:0019905">
    <property type="term" value="F:syntaxin binding"/>
    <property type="evidence" value="ECO:0007669"/>
    <property type="project" value="TreeGrafter"/>
</dbReference>
<dbReference type="CDD" id="cd06897">
    <property type="entry name" value="PX_SNARE"/>
    <property type="match status" value="1"/>
</dbReference>
<dbReference type="GO" id="GO:0000329">
    <property type="term" value="C:fungal-type vacuole membrane"/>
    <property type="evidence" value="ECO:0007669"/>
    <property type="project" value="UniProtKB-ARBA"/>
</dbReference>
<dbReference type="GO" id="GO:0035091">
    <property type="term" value="F:phosphatidylinositol binding"/>
    <property type="evidence" value="ECO:0007669"/>
    <property type="project" value="InterPro"/>
</dbReference>
<dbReference type="InterPro" id="IPR001683">
    <property type="entry name" value="PX_dom"/>
</dbReference>
<dbReference type="FunFam" id="1.20.5.110:FF:000058">
    <property type="entry name" value="VAM7p Vacuolar SNARE protein"/>
    <property type="match status" value="1"/>
</dbReference>
<reference evidence="8 9" key="1">
    <citation type="journal article" date="2016" name="Mol. Biol. Evol.">
        <title>Comparative Genomics of Early-Diverging Mushroom-Forming Fungi Provides Insights into the Origins of Lignocellulose Decay Capabilities.</title>
        <authorList>
            <person name="Nagy L.G."/>
            <person name="Riley R."/>
            <person name="Tritt A."/>
            <person name="Adam C."/>
            <person name="Daum C."/>
            <person name="Floudas D."/>
            <person name="Sun H."/>
            <person name="Yadav J.S."/>
            <person name="Pangilinan J."/>
            <person name="Larsson K.H."/>
            <person name="Matsuura K."/>
            <person name="Barry K."/>
            <person name="Labutti K."/>
            <person name="Kuo R."/>
            <person name="Ohm R.A."/>
            <person name="Bhattacharya S.S."/>
            <person name="Shirouzu T."/>
            <person name="Yoshinaga Y."/>
            <person name="Martin F.M."/>
            <person name="Grigoriev I.V."/>
            <person name="Hibbett D.S."/>
        </authorList>
    </citation>
    <scope>NUCLEOTIDE SEQUENCE [LARGE SCALE GENOMIC DNA]</scope>
    <source>
        <strain evidence="8 9">CBS 109695</strain>
    </source>
</reference>
<dbReference type="GO" id="GO:0005484">
    <property type="term" value="F:SNAP receptor activity"/>
    <property type="evidence" value="ECO:0007669"/>
    <property type="project" value="TreeGrafter"/>
</dbReference>
<comment type="function">
    <text evidence="5">Essential for proper morphogenesis of the vacuole. May exist as structural reinforcement on the surface of the vacuolar membrane and be required for maintenance against rupture by osmotic pressure.</text>
</comment>
<dbReference type="SUPFAM" id="SSF64268">
    <property type="entry name" value="PX domain"/>
    <property type="match status" value="1"/>
</dbReference>
<dbReference type="PANTHER" id="PTHR19305:SF9">
    <property type="entry name" value="SYNAPTOSOMAL-ASSOCIATED PROTEIN 29"/>
    <property type="match status" value="1"/>
</dbReference>
<evidence type="ECO:0000256" key="1">
    <source>
        <dbReference type="ARBA" id="ARBA00004116"/>
    </source>
</evidence>
<dbReference type="Gene3D" id="3.30.1520.10">
    <property type="entry name" value="Phox-like domain"/>
    <property type="match status" value="1"/>
</dbReference>
<dbReference type="GO" id="GO:0006887">
    <property type="term" value="P:exocytosis"/>
    <property type="evidence" value="ECO:0007669"/>
    <property type="project" value="TreeGrafter"/>
</dbReference>
<accession>A0A166U3V9</accession>
<dbReference type="GO" id="GO:0006906">
    <property type="term" value="P:vesicle fusion"/>
    <property type="evidence" value="ECO:0007669"/>
    <property type="project" value="TreeGrafter"/>
</dbReference>
<dbReference type="OrthoDB" id="428895at2759"/>
<dbReference type="GO" id="GO:0007034">
    <property type="term" value="P:vacuolar transport"/>
    <property type="evidence" value="ECO:0007669"/>
    <property type="project" value="UniProtKB-ARBA"/>
</dbReference>
<organism evidence="8 9">
    <name type="scientific">Athelia psychrophila</name>
    <dbReference type="NCBI Taxonomy" id="1759441"/>
    <lineage>
        <taxon>Eukaryota</taxon>
        <taxon>Fungi</taxon>
        <taxon>Dikarya</taxon>
        <taxon>Basidiomycota</taxon>
        <taxon>Agaricomycotina</taxon>
        <taxon>Agaricomycetes</taxon>
        <taxon>Agaricomycetidae</taxon>
        <taxon>Atheliales</taxon>
        <taxon>Atheliaceae</taxon>
        <taxon>Athelia</taxon>
    </lineage>
</organism>
<dbReference type="Pfam" id="PF00787">
    <property type="entry name" value="PX"/>
    <property type="match status" value="1"/>
</dbReference>
<name>A0A166U3V9_9AGAM</name>
<gene>
    <name evidence="8" type="ORF">FIBSPDRAFT_1037737</name>
</gene>
<evidence type="ECO:0000256" key="4">
    <source>
        <dbReference type="ARBA" id="ARBA00023054"/>
    </source>
</evidence>
<dbReference type="Gene3D" id="1.20.5.110">
    <property type="match status" value="1"/>
</dbReference>
<dbReference type="GO" id="GO:0097576">
    <property type="term" value="P:vacuole fusion"/>
    <property type="evidence" value="ECO:0007669"/>
    <property type="project" value="UniProtKB-ARBA"/>
</dbReference>